<feature type="domain" description="Luciferase-like" evidence="2">
    <location>
        <begin position="16"/>
        <end position="242"/>
    </location>
</feature>
<gene>
    <name evidence="3" type="ORF">ACFPK1_30810</name>
</gene>
<dbReference type="NCBIfam" id="TIGR03854">
    <property type="entry name" value="F420_MSMEG_3544"/>
    <property type="match status" value="1"/>
</dbReference>
<sequence length="310" mass="32701">MTAAPDMKVRIGIGAGPSRHDPAAATLELVDGCEARGIDSVWFPDRMAAPAVEPVVAMGWAAGRTTSLKVGSGVIVLPGRNPAVVAAQLASLAALAPKRILPVFGLRPATAGERTAYPVPGPRALVFEEALTVVRRLLTEESVTFHGEFFTLDEATVEPRPARPLDLWLGGLVPAALDRVGRLGDGWLASFVTPAEAGAARAKIAAAAAETGREVEEDHYGTNLLVLPPGTSEQDADRARASSVVRRPELDPHDLVADGWDDARARVGRFVDEGITKFVVRPAVAPASWPGFLDEFAEHLVPLETQGIVG</sequence>
<comment type="caution">
    <text evidence="3">The sequence shown here is derived from an EMBL/GenBank/DDBJ whole genome shotgun (WGS) entry which is preliminary data.</text>
</comment>
<dbReference type="Proteomes" id="UP001596175">
    <property type="component" value="Unassembled WGS sequence"/>
</dbReference>
<dbReference type="PANTHER" id="PTHR43244">
    <property type="match status" value="1"/>
</dbReference>
<dbReference type="InterPro" id="IPR036661">
    <property type="entry name" value="Luciferase-like_sf"/>
</dbReference>
<dbReference type="InterPro" id="IPR050564">
    <property type="entry name" value="F420-G6PD/mer"/>
</dbReference>
<evidence type="ECO:0000259" key="2">
    <source>
        <dbReference type="Pfam" id="PF00296"/>
    </source>
</evidence>
<accession>A0ABV9ZMS5</accession>
<keyword evidence="1" id="KW-0560">Oxidoreductase</keyword>
<organism evidence="3 4">
    <name type="scientific">Actinomycetospora rhizophila</name>
    <dbReference type="NCBI Taxonomy" id="1416876"/>
    <lineage>
        <taxon>Bacteria</taxon>
        <taxon>Bacillati</taxon>
        <taxon>Actinomycetota</taxon>
        <taxon>Actinomycetes</taxon>
        <taxon>Pseudonocardiales</taxon>
        <taxon>Pseudonocardiaceae</taxon>
        <taxon>Actinomycetospora</taxon>
    </lineage>
</organism>
<keyword evidence="4" id="KW-1185">Reference proteome</keyword>
<evidence type="ECO:0000313" key="4">
    <source>
        <dbReference type="Proteomes" id="UP001596175"/>
    </source>
</evidence>
<dbReference type="SUPFAM" id="SSF51679">
    <property type="entry name" value="Bacterial luciferase-like"/>
    <property type="match status" value="1"/>
</dbReference>
<evidence type="ECO:0000256" key="1">
    <source>
        <dbReference type="ARBA" id="ARBA00023002"/>
    </source>
</evidence>
<dbReference type="PANTHER" id="PTHR43244:SF1">
    <property type="entry name" value="5,10-METHYLENETETRAHYDROMETHANOPTERIN REDUCTASE"/>
    <property type="match status" value="1"/>
</dbReference>
<proteinExistence type="predicted"/>
<dbReference type="Pfam" id="PF00296">
    <property type="entry name" value="Bac_luciferase"/>
    <property type="match status" value="1"/>
</dbReference>
<name>A0ABV9ZMS5_9PSEU</name>
<dbReference type="RefSeq" id="WP_378024770.1">
    <property type="nucleotide sequence ID" value="NZ_JBHSKG010000026.1"/>
</dbReference>
<dbReference type="InterPro" id="IPR022402">
    <property type="entry name" value="F420_OxRdatse_MSMEG3544_pred"/>
</dbReference>
<reference evidence="4" key="1">
    <citation type="journal article" date="2019" name="Int. J. Syst. Evol. Microbiol.">
        <title>The Global Catalogue of Microorganisms (GCM) 10K type strain sequencing project: providing services to taxonomists for standard genome sequencing and annotation.</title>
        <authorList>
            <consortium name="The Broad Institute Genomics Platform"/>
            <consortium name="The Broad Institute Genome Sequencing Center for Infectious Disease"/>
            <person name="Wu L."/>
            <person name="Ma J."/>
        </authorList>
    </citation>
    <scope>NUCLEOTIDE SEQUENCE [LARGE SCALE GENOMIC DNA]</scope>
    <source>
        <strain evidence="4">XZYJ18</strain>
    </source>
</reference>
<evidence type="ECO:0000313" key="3">
    <source>
        <dbReference type="EMBL" id="MFC5142654.1"/>
    </source>
</evidence>
<dbReference type="InterPro" id="IPR011251">
    <property type="entry name" value="Luciferase-like_dom"/>
</dbReference>
<dbReference type="Gene3D" id="3.20.20.30">
    <property type="entry name" value="Luciferase-like domain"/>
    <property type="match status" value="1"/>
</dbReference>
<protein>
    <submittedName>
        <fullName evidence="3">TIGR03854 family LLM class F420-dependent oxidoreductase</fullName>
    </submittedName>
</protein>
<dbReference type="EMBL" id="JBHSKG010000026">
    <property type="protein sequence ID" value="MFC5142654.1"/>
    <property type="molecule type" value="Genomic_DNA"/>
</dbReference>